<dbReference type="VEuPathDB" id="FungiDB:PAAG_07331"/>
<gene>
    <name evidence="2" type="ORF">PAAG_07331</name>
</gene>
<keyword evidence="1" id="KW-0812">Transmembrane</keyword>
<evidence type="ECO:0000313" key="3">
    <source>
        <dbReference type="Proteomes" id="UP000002059"/>
    </source>
</evidence>
<keyword evidence="1" id="KW-1133">Transmembrane helix</keyword>
<feature type="transmembrane region" description="Helical" evidence="1">
    <location>
        <begin position="133"/>
        <end position="153"/>
    </location>
</feature>
<feature type="transmembrane region" description="Helical" evidence="1">
    <location>
        <begin position="160"/>
        <end position="186"/>
    </location>
</feature>
<dbReference type="RefSeq" id="XP_002790794.1">
    <property type="nucleotide sequence ID" value="XM_002790748.2"/>
</dbReference>
<dbReference type="OrthoDB" id="10460120at2759"/>
<dbReference type="eggNOG" id="ENOG502RNET">
    <property type="taxonomic scope" value="Eukaryota"/>
</dbReference>
<dbReference type="GeneID" id="9093998"/>
<organism evidence="2 3">
    <name type="scientific">Paracoccidioides lutzii (strain ATCC MYA-826 / Pb01)</name>
    <name type="common">Paracoccidioides brasiliensis</name>
    <dbReference type="NCBI Taxonomy" id="502779"/>
    <lineage>
        <taxon>Eukaryota</taxon>
        <taxon>Fungi</taxon>
        <taxon>Dikarya</taxon>
        <taxon>Ascomycota</taxon>
        <taxon>Pezizomycotina</taxon>
        <taxon>Eurotiomycetes</taxon>
        <taxon>Eurotiomycetidae</taxon>
        <taxon>Onygenales</taxon>
        <taxon>Ajellomycetaceae</taxon>
        <taxon>Paracoccidioides</taxon>
    </lineage>
</organism>
<keyword evidence="3" id="KW-1185">Reference proteome</keyword>
<accession>C1H990</accession>
<evidence type="ECO:0000313" key="2">
    <source>
        <dbReference type="EMBL" id="EEH36913.1"/>
    </source>
</evidence>
<name>C1H990_PARBA</name>
<dbReference type="OMA" id="CYGLVWV"/>
<dbReference type="EMBL" id="KN294014">
    <property type="protein sequence ID" value="EEH36913.1"/>
    <property type="molecule type" value="Genomic_DNA"/>
</dbReference>
<dbReference type="KEGG" id="pbl:PAAG_07331"/>
<evidence type="ECO:0000256" key="1">
    <source>
        <dbReference type="SAM" id="Phobius"/>
    </source>
</evidence>
<sequence>MPETQLHKPLQQSMDGSLGTLETQVHNPLKPPKVPISEDPITATKLTTRTKSTTKTVLPVSPILFKTNPADYSKIPASTSNLSTILSTLRNLLPERLSTRAHPLLRVYATQLSKHPHLTTLLTIQLLFTGPPVLLFVLFATGTIFFSLALALLSALVISALVLCGAMLVVVPAVVAAAVVGTVVWVGCRVGCYGLVWVREALEALEAYGGGVDGRKGEAGKSEDAVGMEGWKLEWEEWRRRGERKTGGDGVVG</sequence>
<dbReference type="HOGENOM" id="CLU_1098792_0_0_1"/>
<dbReference type="Proteomes" id="UP000002059">
    <property type="component" value="Partially assembled WGS sequence"/>
</dbReference>
<proteinExistence type="predicted"/>
<keyword evidence="1" id="KW-0472">Membrane</keyword>
<protein>
    <submittedName>
        <fullName evidence="2">Uncharacterized protein</fullName>
    </submittedName>
</protein>
<dbReference type="Pfam" id="PF16015">
    <property type="entry name" value="Promethin"/>
    <property type="match status" value="1"/>
</dbReference>
<dbReference type="AlphaFoldDB" id="C1H990"/>
<reference evidence="2 3" key="1">
    <citation type="journal article" date="2011" name="PLoS Genet.">
        <title>Comparative genomic analysis of human fungal pathogens causing paracoccidioidomycosis.</title>
        <authorList>
            <person name="Desjardins C.A."/>
            <person name="Champion M.D."/>
            <person name="Holder J.W."/>
            <person name="Muszewska A."/>
            <person name="Goldberg J."/>
            <person name="Bailao A.M."/>
            <person name="Brigido M.M."/>
            <person name="Ferreira M.E."/>
            <person name="Garcia A.M."/>
            <person name="Grynberg M."/>
            <person name="Gujja S."/>
            <person name="Heiman D.I."/>
            <person name="Henn M.R."/>
            <person name="Kodira C.D."/>
            <person name="Leon-Narvaez H."/>
            <person name="Longo L.V."/>
            <person name="Ma L.J."/>
            <person name="Malavazi I."/>
            <person name="Matsuo A.L."/>
            <person name="Morais F.V."/>
            <person name="Pereira M."/>
            <person name="Rodriguez-Brito S."/>
            <person name="Sakthikumar S."/>
            <person name="Salem-Izacc S.M."/>
            <person name="Sykes S.M."/>
            <person name="Teixeira M.M."/>
            <person name="Vallejo M.C."/>
            <person name="Walter M.E."/>
            <person name="Yandava C."/>
            <person name="Young S."/>
            <person name="Zeng Q."/>
            <person name="Zucker J."/>
            <person name="Felipe M.S."/>
            <person name="Goldman G.H."/>
            <person name="Haas B.J."/>
            <person name="McEwen J.G."/>
            <person name="Nino-Vega G."/>
            <person name="Puccia R."/>
            <person name="San-Blas G."/>
            <person name="Soares C.M."/>
            <person name="Birren B.W."/>
            <person name="Cuomo C.A."/>
        </authorList>
    </citation>
    <scope>NUCLEOTIDE SEQUENCE [LARGE SCALE GENOMIC DNA]</scope>
    <source>
        <strain evidence="3">ATCC MYA-826 / Pb01</strain>
    </source>
</reference>